<feature type="signal peptide" evidence="1">
    <location>
        <begin position="1"/>
        <end position="22"/>
    </location>
</feature>
<name>A0A2C6BNV4_FUSNP</name>
<reference evidence="3 4" key="1">
    <citation type="submission" date="2017-06" db="EMBL/GenBank/DDBJ databases">
        <title>Draft genome sequence of Fusobacterium nucleatum subsp. polymorphum KCOM 1271 (=ChDC F305).</title>
        <authorList>
            <person name="Kook J.-K."/>
            <person name="Park S.-N."/>
            <person name="Lim Y.K."/>
            <person name="Roh H."/>
        </authorList>
    </citation>
    <scope>NUCLEOTIDE SEQUENCE [LARGE SCALE GENOMIC DNA]</scope>
    <source>
        <strain evidence="4">KCOM 1271 (ChDC F305)</strain>
    </source>
</reference>
<evidence type="ECO:0000313" key="3">
    <source>
        <dbReference type="EMBL" id="PHI07308.1"/>
    </source>
</evidence>
<evidence type="ECO:0000259" key="2">
    <source>
        <dbReference type="Pfam" id="PF16344"/>
    </source>
</evidence>
<feature type="domain" description="Protein FecR C-terminal" evidence="2">
    <location>
        <begin position="29"/>
        <end position="91"/>
    </location>
</feature>
<proteinExistence type="predicted"/>
<evidence type="ECO:0000313" key="4">
    <source>
        <dbReference type="Proteomes" id="UP000224182"/>
    </source>
</evidence>
<dbReference type="Gene3D" id="3.55.50.30">
    <property type="match status" value="1"/>
</dbReference>
<evidence type="ECO:0000256" key="1">
    <source>
        <dbReference type="SAM" id="SignalP"/>
    </source>
</evidence>
<accession>A0A2C6BNV4</accession>
<protein>
    <recommendedName>
        <fullName evidence="2">Protein FecR C-terminal domain-containing protein</fullName>
    </recommendedName>
</protein>
<dbReference type="Pfam" id="PF16344">
    <property type="entry name" value="FecR_C"/>
    <property type="match status" value="1"/>
</dbReference>
<gene>
    <name evidence="3" type="ORF">CBG54_10020</name>
</gene>
<dbReference type="EMBL" id="NIRN01000001">
    <property type="protein sequence ID" value="PHI07308.1"/>
    <property type="molecule type" value="Genomic_DNA"/>
</dbReference>
<dbReference type="InterPro" id="IPR032508">
    <property type="entry name" value="FecR_C"/>
</dbReference>
<feature type="chain" id="PRO_5012044577" description="Protein FecR C-terminal domain-containing protein" evidence="1">
    <location>
        <begin position="23"/>
        <end position="94"/>
    </location>
</feature>
<dbReference type="AlphaFoldDB" id="A0A2C6BNV4"/>
<organism evidence="3 4">
    <name type="scientific">Fusobacterium nucleatum subsp. polymorphum</name>
    <name type="common">Fusobacterium polymorphum</name>
    <dbReference type="NCBI Taxonomy" id="76857"/>
    <lineage>
        <taxon>Bacteria</taxon>
        <taxon>Fusobacteriati</taxon>
        <taxon>Fusobacteriota</taxon>
        <taxon>Fusobacteriia</taxon>
        <taxon>Fusobacteriales</taxon>
        <taxon>Fusobacteriaceae</taxon>
        <taxon>Fusobacterium</taxon>
    </lineage>
</organism>
<comment type="caution">
    <text evidence="3">The sequence shown here is derived from an EMBL/GenBank/DDBJ whole genome shotgun (WGS) entry which is preliminary data.</text>
</comment>
<sequence>MKRFTLTIFLILNTLIFSSALNRDIDIIDMPLHEVLAVLSKETGKNLICSKEAKDIVIDTYFNKGEDVNSVLQFLAETYDLSLKKENNTTIFIK</sequence>
<keyword evidence="1" id="KW-0732">Signal</keyword>
<dbReference type="Proteomes" id="UP000224182">
    <property type="component" value="Unassembled WGS sequence"/>
</dbReference>